<evidence type="ECO:0000313" key="3">
    <source>
        <dbReference type="EMBL" id="AXE74955.1"/>
    </source>
</evidence>
<dbReference type="RefSeq" id="WP_164952791.1">
    <property type="nucleotide sequence ID" value="NZ_CP047363.1"/>
</dbReference>
<dbReference type="PROSITE" id="PS50994">
    <property type="entry name" value="INTEGRASE"/>
    <property type="match status" value="1"/>
</dbReference>
<dbReference type="Proteomes" id="UP000501122">
    <property type="component" value="Chromosome"/>
</dbReference>
<dbReference type="Gene3D" id="3.30.420.10">
    <property type="entry name" value="Ribonuclease H-like superfamily/Ribonuclease H"/>
    <property type="match status" value="1"/>
</dbReference>
<dbReference type="GO" id="GO:0015074">
    <property type="term" value="P:DNA integration"/>
    <property type="evidence" value="ECO:0007669"/>
    <property type="project" value="InterPro"/>
</dbReference>
<protein>
    <submittedName>
        <fullName evidence="3 4">IS21 family transposase</fullName>
    </submittedName>
</protein>
<dbReference type="InterPro" id="IPR054353">
    <property type="entry name" value="IstA-like_C"/>
</dbReference>
<gene>
    <name evidence="3" type="primary">istA</name>
    <name evidence="4" type="ORF">GTN30_00330</name>
</gene>
<organism evidence="3">
    <name type="scientific">Macrococcoides canis</name>
    <dbReference type="NCBI Taxonomy" id="1855823"/>
    <lineage>
        <taxon>Bacteria</taxon>
        <taxon>Bacillati</taxon>
        <taxon>Bacillota</taxon>
        <taxon>Bacilli</taxon>
        <taxon>Bacillales</taxon>
        <taxon>Staphylococcaceae</taxon>
        <taxon>Macrococcoides</taxon>
    </lineage>
</organism>
<evidence type="ECO:0000259" key="2">
    <source>
        <dbReference type="PROSITE" id="PS50994"/>
    </source>
</evidence>
<evidence type="ECO:0000313" key="4">
    <source>
        <dbReference type="EMBL" id="QIH77113.1"/>
    </source>
</evidence>
<dbReference type="SUPFAM" id="SSF53098">
    <property type="entry name" value="Ribonuclease H-like"/>
    <property type="match status" value="1"/>
</dbReference>
<sequence length="511" mass="59918">MPNYLEIIRLHELSFSQRKICETVGSGRTLVKRTIDTAKQNQLSYQTLRSWDADRISEVFDVRKNQSKKIVRDEVFTMPDYKELSKSLSQPGVTMKLLWEEYVHACRLNNKPYYQLTQFRKYFNEYLSKQSFSEIIHHKAGERVEVDWAGSKIRWIDPITGEVIYGYLFVAVLPFSGYAFAYGCTDMKQENWIKAHVEMFDYFRGVPTLLVSDNLKTGVIKNSKKGIVLNRSYEDLATHYRTIIMPTRVRKPKDKATVENTVKQLTTYIIAKMRNYQCFSIEQYNDLMMLELEKFNKKPFQKKRGSRFILFEEHERFALQSLPDYKYEFSEYKTAKVFANSHISYKKHNYSVPHQYIGDTVQLKISKNIIKIYKNKELLCEHSTLYKNPGGYTSINEHFPVNSSTHGEWNSKRYIKWASRIGPNTRIVVERMFKDGPEQRHYKRVHSLLKLADKYTDRTLDNACLISLEKSMNPGVNLIKNILSSGAFQLDSNIGNAPEQSFLRGANYYDK</sequence>
<dbReference type="EMBL" id="MF477835">
    <property type="protein sequence ID" value="AXE74955.1"/>
    <property type="molecule type" value="Genomic_DNA"/>
</dbReference>
<accession>A0A4Y1NMM8</accession>
<dbReference type="AlphaFoldDB" id="A0A4Y1NMM8"/>
<dbReference type="EMBL" id="CP047363">
    <property type="protein sequence ID" value="QIH77113.1"/>
    <property type="molecule type" value="Genomic_DNA"/>
</dbReference>
<feature type="domain" description="Integrase catalytic" evidence="2">
    <location>
        <begin position="136"/>
        <end position="321"/>
    </location>
</feature>
<comment type="similarity">
    <text evidence="1">Belongs to the transposase IS21/IS408/IS1162 family.</text>
</comment>
<name>A0A4Y1NMM8_9STAP</name>
<proteinExistence type="inferred from homology"/>
<reference evidence="3" key="1">
    <citation type="journal article" date="2019" name="J. Antimicrob. Chemother.">
        <title>Macrococcus canis contains recombinogenic methicillin resistance elements and the mecB plasmid found in Staphylococcus aureus.</title>
        <authorList>
            <person name="Chanchaithong P."/>
            <person name="Perreten V."/>
            <person name="Schwendener S."/>
        </authorList>
    </citation>
    <scope>NUCLEOTIDE SEQUENCE</scope>
    <source>
        <strain evidence="3">Epi0076A</strain>
    </source>
</reference>
<reference evidence="4" key="2">
    <citation type="journal article" date="2020" name="Antimicrob. Agents Chemother.">
        <title>The novel macrolide resistance genes mef(D), msr(F) and msr(H) are present on resistance islands in Macrococcus canis, Macrococcus caseolyticus and Staphylococcus aureus.</title>
        <authorList>
            <person name="Schwendener S."/>
            <person name="Dona V."/>
            <person name="Perreten V."/>
        </authorList>
    </citation>
    <scope>NUCLEOTIDE SEQUENCE</scope>
    <source>
        <strain evidence="4">Epi0076A</strain>
    </source>
</reference>
<dbReference type="PANTHER" id="PTHR35004">
    <property type="entry name" value="TRANSPOSASE RV3428C-RELATED"/>
    <property type="match status" value="1"/>
</dbReference>
<dbReference type="PANTHER" id="PTHR35004:SF8">
    <property type="entry name" value="TRANSPOSASE RV3428C-RELATED"/>
    <property type="match status" value="1"/>
</dbReference>
<dbReference type="InterPro" id="IPR036397">
    <property type="entry name" value="RNaseH_sf"/>
</dbReference>
<dbReference type="NCBIfam" id="NF033546">
    <property type="entry name" value="transpos_IS21"/>
    <property type="match status" value="1"/>
</dbReference>
<dbReference type="GO" id="GO:0003676">
    <property type="term" value="F:nucleic acid binding"/>
    <property type="evidence" value="ECO:0007669"/>
    <property type="project" value="InterPro"/>
</dbReference>
<dbReference type="InterPro" id="IPR001584">
    <property type="entry name" value="Integrase_cat-core"/>
</dbReference>
<evidence type="ECO:0000256" key="1">
    <source>
        <dbReference type="ARBA" id="ARBA00009277"/>
    </source>
</evidence>
<dbReference type="InterPro" id="IPR012337">
    <property type="entry name" value="RNaseH-like_sf"/>
</dbReference>
<dbReference type="Pfam" id="PF22483">
    <property type="entry name" value="Mu-transpos_C_2"/>
    <property type="match status" value="1"/>
</dbReference>